<organism evidence="2">
    <name type="scientific">Ralstonia solanacearum</name>
    <name type="common">Pseudomonas solanacearum</name>
    <dbReference type="NCBI Taxonomy" id="305"/>
    <lineage>
        <taxon>Bacteria</taxon>
        <taxon>Pseudomonadati</taxon>
        <taxon>Pseudomonadota</taxon>
        <taxon>Betaproteobacteria</taxon>
        <taxon>Burkholderiales</taxon>
        <taxon>Burkholderiaceae</taxon>
        <taxon>Ralstonia</taxon>
        <taxon>Ralstonia solanacearum species complex</taxon>
    </lineage>
</organism>
<reference evidence="2" key="1">
    <citation type="submission" date="2018-01" db="EMBL/GenBank/DDBJ databases">
        <title>Complete Genome Sequence of three strains from Ralstonia solanacearum ecotype Moko sequevar IIA-53 from Brazil.</title>
        <authorList>
            <person name="Silva J.R."/>
            <person name="Albuquerque G.M.R."/>
            <person name="Pais A.K.L."/>
            <person name="Silva A.M.F."/>
            <person name="Boiteux M.E.N.F."/>
            <person name="Souza E.B."/>
            <person name="Mariano R.L.R."/>
        </authorList>
    </citation>
    <scope>NUCLEOTIDE SEQUENCE [LARGE SCALE GENOMIC DNA]</scope>
    <source>
        <strain evidence="2">SFC</strain>
    </source>
</reference>
<sequence>MPTRRNNVGDLPRPVQRNAALVEEAAAASQSLEDQGRTATTDRGDSQPAGPPPAGSAGSAG</sequence>
<feature type="compositionally biased region" description="Basic and acidic residues" evidence="1">
    <location>
        <begin position="34"/>
        <end position="45"/>
    </location>
</feature>
<feature type="region of interest" description="Disordered" evidence="1">
    <location>
        <begin position="22"/>
        <end position="61"/>
    </location>
</feature>
<gene>
    <name evidence="2" type="ORF">C2L97_07255</name>
</gene>
<protein>
    <submittedName>
        <fullName evidence="2">Uncharacterized protein</fullName>
    </submittedName>
</protein>
<evidence type="ECO:0000256" key="1">
    <source>
        <dbReference type="SAM" id="MobiDB-lite"/>
    </source>
</evidence>
<evidence type="ECO:0000313" key="2">
    <source>
        <dbReference type="EMBL" id="AYB55859.1"/>
    </source>
</evidence>
<dbReference type="EMBL" id="CP026092">
    <property type="protein sequence ID" value="AYB55859.1"/>
    <property type="molecule type" value="Genomic_DNA"/>
</dbReference>
<accession>A0A809E075</accession>
<name>A0A809E075_RALSL</name>
<dbReference type="AlphaFoldDB" id="A0A809E075"/>
<proteinExistence type="predicted"/>